<comment type="caution">
    <text evidence="7">The sequence shown here is derived from an EMBL/GenBank/DDBJ whole genome shotgun (WGS) entry which is preliminary data.</text>
</comment>
<dbReference type="Pfam" id="PF00069">
    <property type="entry name" value="Pkinase"/>
    <property type="match status" value="1"/>
</dbReference>
<dbReference type="CDD" id="cd14014">
    <property type="entry name" value="STKc_PknB_like"/>
    <property type="match status" value="1"/>
</dbReference>
<name>A0A0C1ZTD5_9BACT</name>
<dbReference type="InterPro" id="IPR008266">
    <property type="entry name" value="Tyr_kinase_AS"/>
</dbReference>
<keyword evidence="3 7" id="KW-0418">Kinase</keyword>
<dbReference type="SUPFAM" id="SSF56112">
    <property type="entry name" value="Protein kinase-like (PK-like)"/>
    <property type="match status" value="1"/>
</dbReference>
<feature type="region of interest" description="Disordered" evidence="5">
    <location>
        <begin position="362"/>
        <end position="391"/>
    </location>
</feature>
<dbReference type="Gene3D" id="1.10.510.10">
    <property type="entry name" value="Transferase(Phosphotransferase) domain 1"/>
    <property type="match status" value="1"/>
</dbReference>
<keyword evidence="1" id="KW-0808">Transferase</keyword>
<feature type="compositionally biased region" description="Pro residues" evidence="5">
    <location>
        <begin position="430"/>
        <end position="439"/>
    </location>
</feature>
<dbReference type="GO" id="GO:0004674">
    <property type="term" value="F:protein serine/threonine kinase activity"/>
    <property type="evidence" value="ECO:0007669"/>
    <property type="project" value="TreeGrafter"/>
</dbReference>
<gene>
    <name evidence="7" type="ORF">DB30_06905</name>
</gene>
<keyword evidence="2" id="KW-0547">Nucleotide-binding</keyword>
<feature type="compositionally biased region" description="Basic and acidic residues" evidence="5">
    <location>
        <begin position="467"/>
        <end position="479"/>
    </location>
</feature>
<evidence type="ECO:0000313" key="8">
    <source>
        <dbReference type="Proteomes" id="UP000031599"/>
    </source>
</evidence>
<feature type="compositionally biased region" description="Low complexity" evidence="5">
    <location>
        <begin position="440"/>
        <end position="459"/>
    </location>
</feature>
<evidence type="ECO:0000256" key="4">
    <source>
        <dbReference type="ARBA" id="ARBA00022840"/>
    </source>
</evidence>
<sequence length="500" mass="54549">MHAVSEPAQRRVGSYRIVRRLAVGGMAEIFLARLEAAHGFTKQVVLKRLLPHLCEDPSFIEMFLYEARLAARLSHPNIAQVFDIGESDERVYYAMEYVHGADLRDVAKRIDATWNAPPLELVIGVCIGVAAGLHYAHTARDETGRPLAIVHRDVSPANVVVTYGGVAKLLDFGVAKAKLDGKESTAVGVLKGKLPYMSPEQIDCSVALDSRSDVFSLGVMLWELTTLQRLYRCDSQMETIRRITREDAPPPSGVRKDYPPALEKIVLRALARDRDQRYASAFELQRALEAFALDQQLVVSPSRIAELMAELFAEELEGERAQLEDEPREVTDSEVFTTHWSAEANAAPSGGADQHEAPTRLSVVAPSPGPAVPGPTSPDDPSTRRRQPWPWIGGAVGGALLVALTWKLAGNAGSDEQPRARPEVVDSQPPEQPPEPSPAPAVVTPPAQPAPVAQPASAKPAPPSSERPPDKPKQREPKRQTKKTSKPDTNWNKNSLALPN</sequence>
<evidence type="ECO:0000256" key="5">
    <source>
        <dbReference type="SAM" id="MobiDB-lite"/>
    </source>
</evidence>
<protein>
    <submittedName>
        <fullName evidence="7">Serine/threonine-protein kinase Pkn6</fullName>
    </submittedName>
</protein>
<feature type="domain" description="Protein kinase" evidence="6">
    <location>
        <begin position="15"/>
        <end position="292"/>
    </location>
</feature>
<dbReference type="Gene3D" id="3.30.200.20">
    <property type="entry name" value="Phosphorylase Kinase, domain 1"/>
    <property type="match status" value="1"/>
</dbReference>
<dbReference type="PROSITE" id="PS00109">
    <property type="entry name" value="PROTEIN_KINASE_TYR"/>
    <property type="match status" value="1"/>
</dbReference>
<dbReference type="GO" id="GO:0005524">
    <property type="term" value="F:ATP binding"/>
    <property type="evidence" value="ECO:0007669"/>
    <property type="project" value="UniProtKB-KW"/>
</dbReference>
<dbReference type="AlphaFoldDB" id="A0A0C1ZTD5"/>
<dbReference type="EMBL" id="JMCC02000075">
    <property type="protein sequence ID" value="KIG14303.1"/>
    <property type="molecule type" value="Genomic_DNA"/>
</dbReference>
<dbReference type="PROSITE" id="PS50011">
    <property type="entry name" value="PROTEIN_KINASE_DOM"/>
    <property type="match status" value="1"/>
</dbReference>
<keyword evidence="4" id="KW-0067">ATP-binding</keyword>
<reference evidence="7 8" key="1">
    <citation type="submission" date="2014-12" db="EMBL/GenBank/DDBJ databases">
        <title>Genome assembly of Enhygromyxa salina DSM 15201.</title>
        <authorList>
            <person name="Sharma G."/>
            <person name="Subramanian S."/>
        </authorList>
    </citation>
    <scope>NUCLEOTIDE SEQUENCE [LARGE SCALE GENOMIC DNA]</scope>
    <source>
        <strain evidence="7 8">DSM 15201</strain>
    </source>
</reference>
<feature type="compositionally biased region" description="Polar residues" evidence="5">
    <location>
        <begin position="487"/>
        <end position="500"/>
    </location>
</feature>
<accession>A0A0C1ZTD5</accession>
<feature type="region of interest" description="Disordered" evidence="5">
    <location>
        <begin position="412"/>
        <end position="500"/>
    </location>
</feature>
<organism evidence="7 8">
    <name type="scientific">Enhygromyxa salina</name>
    <dbReference type="NCBI Taxonomy" id="215803"/>
    <lineage>
        <taxon>Bacteria</taxon>
        <taxon>Pseudomonadati</taxon>
        <taxon>Myxococcota</taxon>
        <taxon>Polyangia</taxon>
        <taxon>Nannocystales</taxon>
        <taxon>Nannocystaceae</taxon>
        <taxon>Enhygromyxa</taxon>
    </lineage>
</organism>
<dbReference type="Proteomes" id="UP000031599">
    <property type="component" value="Unassembled WGS sequence"/>
</dbReference>
<dbReference type="InterPro" id="IPR011009">
    <property type="entry name" value="Kinase-like_dom_sf"/>
</dbReference>
<evidence type="ECO:0000313" key="7">
    <source>
        <dbReference type="EMBL" id="KIG14303.1"/>
    </source>
</evidence>
<evidence type="ECO:0000256" key="3">
    <source>
        <dbReference type="ARBA" id="ARBA00022777"/>
    </source>
</evidence>
<evidence type="ECO:0000259" key="6">
    <source>
        <dbReference type="PROSITE" id="PS50011"/>
    </source>
</evidence>
<evidence type="ECO:0000256" key="2">
    <source>
        <dbReference type="ARBA" id="ARBA00022741"/>
    </source>
</evidence>
<dbReference type="PANTHER" id="PTHR43289:SF6">
    <property type="entry name" value="SERINE_THREONINE-PROTEIN KINASE NEKL-3"/>
    <property type="match status" value="1"/>
</dbReference>
<proteinExistence type="predicted"/>
<feature type="compositionally biased region" description="Pro residues" evidence="5">
    <location>
        <begin position="367"/>
        <end position="378"/>
    </location>
</feature>
<dbReference type="PANTHER" id="PTHR43289">
    <property type="entry name" value="MITOGEN-ACTIVATED PROTEIN KINASE KINASE KINASE 20-RELATED"/>
    <property type="match status" value="1"/>
</dbReference>
<dbReference type="InterPro" id="IPR000719">
    <property type="entry name" value="Prot_kinase_dom"/>
</dbReference>
<evidence type="ECO:0000256" key="1">
    <source>
        <dbReference type="ARBA" id="ARBA00022679"/>
    </source>
</evidence>